<evidence type="ECO:0000256" key="6">
    <source>
        <dbReference type="ARBA" id="ARBA00022989"/>
    </source>
</evidence>
<comment type="subcellular location">
    <subcellularLocation>
        <location evidence="1">Cell membrane</location>
        <topology evidence="1">Multi-pass membrane protein</topology>
    </subcellularLocation>
    <subcellularLocation>
        <location evidence="9">Membrane</location>
        <topology evidence="9">Multi-pass membrane protein</topology>
    </subcellularLocation>
</comment>
<comment type="similarity">
    <text evidence="9">Belongs to the OXA1/ALB3/YidC family.</text>
</comment>
<dbReference type="PANTHER" id="PTHR12428:SF65">
    <property type="entry name" value="CYTOCHROME C OXIDASE ASSEMBLY PROTEIN COX18, MITOCHONDRIAL"/>
    <property type="match status" value="1"/>
</dbReference>
<proteinExistence type="inferred from homology"/>
<keyword evidence="5" id="KW-0653">Protein transport</keyword>
<keyword evidence="2" id="KW-0813">Transport</keyword>
<dbReference type="InterPro" id="IPR047196">
    <property type="entry name" value="YidC_ALB_C"/>
</dbReference>
<dbReference type="GO" id="GO:0051205">
    <property type="term" value="P:protein insertion into membrane"/>
    <property type="evidence" value="ECO:0007669"/>
    <property type="project" value="TreeGrafter"/>
</dbReference>
<feature type="domain" description="Membrane insertase YidC/Oxa/ALB C-terminal" evidence="11">
    <location>
        <begin position="44"/>
        <end position="338"/>
    </location>
</feature>
<sequence length="438" mass="48848">MNSIAGAVLLTKTGGILGPIADILGWIMDLLFRFTSAFGILNIGLCIILFTLVTKVLMIPLTIKQQKSSKLMAVMQPEITAIQKKYKGKENDQKYAMMMQTEIKAVYEKYGTSMTGGCLPLLIQMPIIFALYRVIYNIPAYVQSVRVYYEAVVSKLPSGYEASQAFTDLAQAHKMVGERFDYTNVNTVIDLLYKLTGQQWDSLVNAFSSVGQAVTETGVRVVDAIENMQNFFGLNIAYTPMQVIMNYFNKVDNTTLMTAFAALCIPLLAGLSQWYSTKLMTANQPQQSEDAPGANMMKSMNVTMPLMSVFFCFSFASGIGLYWVAQSVFTIIQQVGINSYLNKVDIDDLVQKNIEKTNKKRAKKGLPPTKVGNVDEMLKKIEEREEKAEQAQMAKIAKTKSIVEESTKYYNDNAKPGSLAAKANMVSKYNEKHEKGKK</sequence>
<dbReference type="EMBL" id="AGYR01000065">
    <property type="protein sequence ID" value="ENZ07594.1"/>
    <property type="molecule type" value="Genomic_DNA"/>
</dbReference>
<dbReference type="HOGENOM" id="CLU_055404_0_0_9"/>
<feature type="transmembrane region" description="Helical" evidence="10">
    <location>
        <begin position="40"/>
        <end position="63"/>
    </location>
</feature>
<accession>A0A0E2H2Q7</accession>
<keyword evidence="3" id="KW-1003">Cell membrane</keyword>
<evidence type="ECO:0000256" key="9">
    <source>
        <dbReference type="RuleBase" id="RU003945"/>
    </source>
</evidence>
<dbReference type="RefSeq" id="WP_002594623.1">
    <property type="nucleotide sequence ID" value="NZ_KB850992.1"/>
</dbReference>
<evidence type="ECO:0000256" key="5">
    <source>
        <dbReference type="ARBA" id="ARBA00022927"/>
    </source>
</evidence>
<dbReference type="PANTHER" id="PTHR12428">
    <property type="entry name" value="OXA1"/>
    <property type="match status" value="1"/>
</dbReference>
<keyword evidence="8" id="KW-0143">Chaperone</keyword>
<organism evidence="12 13">
    <name type="scientific">[Clostridium] clostridioforme 90A8</name>
    <dbReference type="NCBI Taxonomy" id="999408"/>
    <lineage>
        <taxon>Bacteria</taxon>
        <taxon>Bacillati</taxon>
        <taxon>Bacillota</taxon>
        <taxon>Clostridia</taxon>
        <taxon>Lachnospirales</taxon>
        <taxon>Lachnospiraceae</taxon>
        <taxon>Enterocloster</taxon>
    </lineage>
</organism>
<dbReference type="Proteomes" id="UP000013085">
    <property type="component" value="Unassembled WGS sequence"/>
</dbReference>
<feature type="transmembrane region" description="Helical" evidence="10">
    <location>
        <begin position="255"/>
        <end position="275"/>
    </location>
</feature>
<keyword evidence="4 9" id="KW-0812">Transmembrane</keyword>
<evidence type="ECO:0000256" key="4">
    <source>
        <dbReference type="ARBA" id="ARBA00022692"/>
    </source>
</evidence>
<dbReference type="NCBIfam" id="TIGR03592">
    <property type="entry name" value="yidC_oxa1_cterm"/>
    <property type="match status" value="1"/>
</dbReference>
<evidence type="ECO:0000256" key="3">
    <source>
        <dbReference type="ARBA" id="ARBA00022475"/>
    </source>
</evidence>
<keyword evidence="6 10" id="KW-1133">Transmembrane helix</keyword>
<dbReference type="PATRIC" id="fig|999408.3.peg.5495"/>
<dbReference type="AlphaFoldDB" id="A0A0E2H2Q7"/>
<evidence type="ECO:0000256" key="1">
    <source>
        <dbReference type="ARBA" id="ARBA00004651"/>
    </source>
</evidence>
<dbReference type="Pfam" id="PF02096">
    <property type="entry name" value="60KD_IMP"/>
    <property type="match status" value="1"/>
</dbReference>
<dbReference type="CDD" id="cd20070">
    <property type="entry name" value="5TM_YidC_Alb3"/>
    <property type="match status" value="1"/>
</dbReference>
<gene>
    <name evidence="12" type="ORF">HMPREF1090_05111</name>
</gene>
<feature type="transmembrane region" description="Helical" evidence="10">
    <location>
        <begin position="7"/>
        <end position="28"/>
    </location>
</feature>
<feature type="transmembrane region" description="Helical" evidence="10">
    <location>
        <begin position="306"/>
        <end position="325"/>
    </location>
</feature>
<evidence type="ECO:0000256" key="10">
    <source>
        <dbReference type="SAM" id="Phobius"/>
    </source>
</evidence>
<evidence type="ECO:0000313" key="12">
    <source>
        <dbReference type="EMBL" id="ENZ07594.1"/>
    </source>
</evidence>
<evidence type="ECO:0000313" key="13">
    <source>
        <dbReference type="Proteomes" id="UP000013085"/>
    </source>
</evidence>
<dbReference type="InterPro" id="IPR001708">
    <property type="entry name" value="YidC/ALB3/OXA1/COX18"/>
</dbReference>
<evidence type="ECO:0000256" key="8">
    <source>
        <dbReference type="ARBA" id="ARBA00023186"/>
    </source>
</evidence>
<dbReference type="GO" id="GO:0015031">
    <property type="term" value="P:protein transport"/>
    <property type="evidence" value="ECO:0007669"/>
    <property type="project" value="UniProtKB-KW"/>
</dbReference>
<keyword evidence="7 10" id="KW-0472">Membrane</keyword>
<comment type="caution">
    <text evidence="12">The sequence shown here is derived from an EMBL/GenBank/DDBJ whole genome shotgun (WGS) entry which is preliminary data.</text>
</comment>
<reference evidence="12 13" key="1">
    <citation type="submission" date="2013-01" db="EMBL/GenBank/DDBJ databases">
        <title>The Genome Sequence of Clostridium clostridioforme 90A8.</title>
        <authorList>
            <consortium name="The Broad Institute Genome Sequencing Platform"/>
            <person name="Earl A."/>
            <person name="Ward D."/>
            <person name="Feldgarden M."/>
            <person name="Gevers D."/>
            <person name="Courvalin P."/>
            <person name="Lambert T."/>
            <person name="Walker B."/>
            <person name="Young S.K."/>
            <person name="Zeng Q."/>
            <person name="Gargeya S."/>
            <person name="Fitzgerald M."/>
            <person name="Haas B."/>
            <person name="Abouelleil A."/>
            <person name="Alvarado L."/>
            <person name="Arachchi H.M."/>
            <person name="Berlin A.M."/>
            <person name="Chapman S.B."/>
            <person name="Dewar J."/>
            <person name="Goldberg J."/>
            <person name="Griggs A."/>
            <person name="Gujja S."/>
            <person name="Hansen M."/>
            <person name="Howarth C."/>
            <person name="Imamovic A."/>
            <person name="Larimer J."/>
            <person name="McCowan C."/>
            <person name="Murphy C."/>
            <person name="Neiman D."/>
            <person name="Pearson M."/>
            <person name="Priest M."/>
            <person name="Roberts A."/>
            <person name="Saif S."/>
            <person name="Shea T."/>
            <person name="Sisk P."/>
            <person name="Sykes S."/>
            <person name="Wortman J."/>
            <person name="Nusbaum C."/>
            <person name="Birren B."/>
        </authorList>
    </citation>
    <scope>NUCLEOTIDE SEQUENCE [LARGE SCALE GENOMIC DNA]</scope>
    <source>
        <strain evidence="12 13">90A8</strain>
    </source>
</reference>
<dbReference type="InterPro" id="IPR028055">
    <property type="entry name" value="YidC/Oxa/ALB_C"/>
</dbReference>
<dbReference type="GO" id="GO:0032977">
    <property type="term" value="F:membrane insertase activity"/>
    <property type="evidence" value="ECO:0007669"/>
    <property type="project" value="InterPro"/>
</dbReference>
<dbReference type="GO" id="GO:0005886">
    <property type="term" value="C:plasma membrane"/>
    <property type="evidence" value="ECO:0007669"/>
    <property type="project" value="UniProtKB-SubCell"/>
</dbReference>
<evidence type="ECO:0000259" key="11">
    <source>
        <dbReference type="Pfam" id="PF02096"/>
    </source>
</evidence>
<name>A0A0E2H2Q7_9FIRM</name>
<evidence type="ECO:0000256" key="2">
    <source>
        <dbReference type="ARBA" id="ARBA00022448"/>
    </source>
</evidence>
<protein>
    <submittedName>
        <fullName evidence="12">YidC/Oxa1 family membrane protein insertase</fullName>
    </submittedName>
</protein>
<evidence type="ECO:0000256" key="7">
    <source>
        <dbReference type="ARBA" id="ARBA00023136"/>
    </source>
</evidence>